<dbReference type="RefSeq" id="WP_379569984.1">
    <property type="nucleotide sequence ID" value="NZ_JBHSQK010000082.1"/>
</dbReference>
<keyword evidence="8" id="KW-0902">Two-component regulatory system</keyword>
<sequence>MSAAAGAPAGAVAGVPAGRGGLHRLAVVVYVVVLVACTVVALGWLAVGAYVALAWYVPTAGVGTSVWARAVTAAAPATEPLDQLVVDYVLSLGAVAIAAVLLVRGGRGWPIRLLALAMVGSGGAFNLQAHAAATAVETATGIDAGPIHQILLHGIACAAYVLALLVFPTPQGAWPARWGRPGRVTLAVLGVAVLGVVGFGTALLRHTTSCVLFFGFLVPLVGVAVLPGRIRRGPTAALRTQARLVFSLLVAAFAAIVVLGISTVVLWLLGVPGLELYDPTAHGAAGQPVALLFWASRVGSAAIAVAVLVAVRAERLWSAEARFSRVLAAVLAVAVIGGGVVVFEAAGWLIGFGPLWSSLGASLLAAVAFLPVYRAVEGLTDRLLYGRRPTPYSALAEVAALSRTAASDAPDLARVAEAVGRALGSSRCRLTVVRPGLRDRTYEWASRRATARDDGTGLVGVPVRGGQQHLGTLEVDRAAVAGLHADRRHLLEDIADSLGVVVTASRLGVELERQLRAALAHAAEIAVSRREAVSEMDAERRRIERDLHDGAQHQLVSLRLVLGLVQHEVETGRIEQARERLGVLAGQLDTAEAVLAETASGVRSMALAERGLVAALEAELAGPPPVRVESALAPGRRYPPELEAAVYFCCLESVNNAHKHAPGADVVIRFAEEDGRLHFTVRDTGPGFVVPEPAVVGPGAATAGRGLRNVAARIVAAGGRVDLRSAPGEGTTVEGSVPVPEPEEGAAAPAVAGRTAEADAEVDTTALDVPGLVVETRPVPTVPPEHPDRGTDTTLPGQVRRALAAAAAELGDAGLHDRLHRLEADLERPLRVAVSGPPRSGVSTLVAALAATPGEVDLEIVEGTEGDVLLLVVPATGGVPPDGPPAIGVLARADELPADPWSEARRLAAEPEIRRRCHTVVPVAAGLTCGSTGSALVAELAANGARPDEVAAELTRRSGVPRLRELLERGLADRADALRARAVLRELDEIVAGRPAGGDGHAHGHGHDDLRYQLERLRSTAHELAELDLVDGLRAGRPALPTDERVAAELLLGAEGTAAHRRLGLAPDAGPEEIRLAAAAQLSRWQRRAEHPVSTRDQRAAAAVLVRTCERMLAETPAAPATPVGATAAPTTPAGVGAGR</sequence>
<evidence type="ECO:0000256" key="1">
    <source>
        <dbReference type="ARBA" id="ARBA00000085"/>
    </source>
</evidence>
<feature type="domain" description="Histidine kinase/HSP90-like ATPase" evidence="11">
    <location>
        <begin position="646"/>
        <end position="739"/>
    </location>
</feature>
<evidence type="ECO:0000259" key="12">
    <source>
        <dbReference type="Pfam" id="PF07730"/>
    </source>
</evidence>
<gene>
    <name evidence="13" type="ORF">ACFQH9_26115</name>
</gene>
<dbReference type="InterPro" id="IPR003594">
    <property type="entry name" value="HATPase_dom"/>
</dbReference>
<keyword evidence="5" id="KW-0547">Nucleotide-binding</keyword>
<feature type="transmembrane region" description="Helical" evidence="10">
    <location>
        <begin position="242"/>
        <end position="269"/>
    </location>
</feature>
<dbReference type="InterPro" id="IPR011712">
    <property type="entry name" value="Sig_transdc_His_kin_sub3_dim/P"/>
</dbReference>
<dbReference type="Proteomes" id="UP001596119">
    <property type="component" value="Unassembled WGS sequence"/>
</dbReference>
<protein>
    <recommendedName>
        <fullName evidence="2">histidine kinase</fullName>
        <ecNumber evidence="2">2.7.13.3</ecNumber>
    </recommendedName>
</protein>
<dbReference type="InterPro" id="IPR036890">
    <property type="entry name" value="HATPase_C_sf"/>
</dbReference>
<dbReference type="Pfam" id="PF02518">
    <property type="entry name" value="HATPase_c"/>
    <property type="match status" value="1"/>
</dbReference>
<evidence type="ECO:0000256" key="8">
    <source>
        <dbReference type="ARBA" id="ARBA00023012"/>
    </source>
</evidence>
<evidence type="ECO:0000256" key="2">
    <source>
        <dbReference type="ARBA" id="ARBA00012438"/>
    </source>
</evidence>
<evidence type="ECO:0000313" key="13">
    <source>
        <dbReference type="EMBL" id="MFC5951742.1"/>
    </source>
</evidence>
<dbReference type="SUPFAM" id="SSF55874">
    <property type="entry name" value="ATPase domain of HSP90 chaperone/DNA topoisomerase II/histidine kinase"/>
    <property type="match status" value="1"/>
</dbReference>
<keyword evidence="10" id="KW-1133">Transmembrane helix</keyword>
<dbReference type="GO" id="GO:0005524">
    <property type="term" value="F:ATP binding"/>
    <property type="evidence" value="ECO:0007669"/>
    <property type="project" value="UniProtKB-KW"/>
</dbReference>
<dbReference type="Gene3D" id="1.20.5.1930">
    <property type="match status" value="1"/>
</dbReference>
<name>A0ABW1IDP4_9PSEU</name>
<keyword evidence="4" id="KW-0808">Transferase</keyword>
<reference evidence="14" key="1">
    <citation type="journal article" date="2019" name="Int. J. Syst. Evol. Microbiol.">
        <title>The Global Catalogue of Microorganisms (GCM) 10K type strain sequencing project: providing services to taxonomists for standard genome sequencing and annotation.</title>
        <authorList>
            <consortium name="The Broad Institute Genomics Platform"/>
            <consortium name="The Broad Institute Genome Sequencing Center for Infectious Disease"/>
            <person name="Wu L."/>
            <person name="Ma J."/>
        </authorList>
    </citation>
    <scope>NUCLEOTIDE SEQUENCE [LARGE SCALE GENOMIC DNA]</scope>
    <source>
        <strain evidence="14">CGMCC 4.7397</strain>
    </source>
</reference>
<evidence type="ECO:0000256" key="7">
    <source>
        <dbReference type="ARBA" id="ARBA00022840"/>
    </source>
</evidence>
<proteinExistence type="predicted"/>
<evidence type="ECO:0000313" key="14">
    <source>
        <dbReference type="Proteomes" id="UP001596119"/>
    </source>
</evidence>
<accession>A0ABW1IDP4</accession>
<feature type="transmembrane region" description="Helical" evidence="10">
    <location>
        <begin position="147"/>
        <end position="166"/>
    </location>
</feature>
<keyword evidence="6" id="KW-0418">Kinase</keyword>
<dbReference type="Pfam" id="PF07730">
    <property type="entry name" value="HisKA_3"/>
    <property type="match status" value="1"/>
</dbReference>
<feature type="transmembrane region" description="Helical" evidence="10">
    <location>
        <begin position="110"/>
        <end position="127"/>
    </location>
</feature>
<feature type="transmembrane region" description="Helical" evidence="10">
    <location>
        <begin position="27"/>
        <end position="57"/>
    </location>
</feature>
<keyword evidence="7 13" id="KW-0067">ATP-binding</keyword>
<dbReference type="CDD" id="cd16917">
    <property type="entry name" value="HATPase_UhpB-NarQ-NarX-like"/>
    <property type="match status" value="1"/>
</dbReference>
<keyword evidence="14" id="KW-1185">Reference proteome</keyword>
<feature type="transmembrane region" description="Helical" evidence="10">
    <location>
        <begin position="323"/>
        <end position="343"/>
    </location>
</feature>
<evidence type="ECO:0000256" key="3">
    <source>
        <dbReference type="ARBA" id="ARBA00022553"/>
    </source>
</evidence>
<organism evidence="13 14">
    <name type="scientific">Pseudonocardia lutea</name>
    <dbReference type="NCBI Taxonomy" id="2172015"/>
    <lineage>
        <taxon>Bacteria</taxon>
        <taxon>Bacillati</taxon>
        <taxon>Actinomycetota</taxon>
        <taxon>Actinomycetes</taxon>
        <taxon>Pseudonocardiales</taxon>
        <taxon>Pseudonocardiaceae</taxon>
        <taxon>Pseudonocardia</taxon>
    </lineage>
</organism>
<evidence type="ECO:0000259" key="11">
    <source>
        <dbReference type="Pfam" id="PF02518"/>
    </source>
</evidence>
<evidence type="ECO:0000256" key="4">
    <source>
        <dbReference type="ARBA" id="ARBA00022679"/>
    </source>
</evidence>
<feature type="region of interest" description="Disordered" evidence="9">
    <location>
        <begin position="1121"/>
        <end position="1140"/>
    </location>
</feature>
<feature type="transmembrane region" description="Helical" evidence="10">
    <location>
        <begin position="186"/>
        <end position="205"/>
    </location>
</feature>
<evidence type="ECO:0000256" key="9">
    <source>
        <dbReference type="SAM" id="MobiDB-lite"/>
    </source>
</evidence>
<evidence type="ECO:0000256" key="5">
    <source>
        <dbReference type="ARBA" id="ARBA00022741"/>
    </source>
</evidence>
<feature type="transmembrane region" description="Helical" evidence="10">
    <location>
        <begin position="211"/>
        <end position="230"/>
    </location>
</feature>
<keyword evidence="10" id="KW-0812">Transmembrane</keyword>
<dbReference type="EC" id="2.7.13.3" evidence="2"/>
<feature type="transmembrane region" description="Helical" evidence="10">
    <location>
        <begin position="289"/>
        <end position="311"/>
    </location>
</feature>
<evidence type="ECO:0000256" key="6">
    <source>
        <dbReference type="ARBA" id="ARBA00022777"/>
    </source>
</evidence>
<feature type="region of interest" description="Disordered" evidence="9">
    <location>
        <begin position="724"/>
        <end position="744"/>
    </location>
</feature>
<dbReference type="InterPro" id="IPR050482">
    <property type="entry name" value="Sensor_HK_TwoCompSys"/>
</dbReference>
<comment type="caution">
    <text evidence="13">The sequence shown here is derived from an EMBL/GenBank/DDBJ whole genome shotgun (WGS) entry which is preliminary data.</text>
</comment>
<dbReference type="EMBL" id="JBHSQK010000082">
    <property type="protein sequence ID" value="MFC5951742.1"/>
    <property type="molecule type" value="Genomic_DNA"/>
</dbReference>
<dbReference type="PANTHER" id="PTHR24421">
    <property type="entry name" value="NITRATE/NITRITE SENSOR PROTEIN NARX-RELATED"/>
    <property type="match status" value="1"/>
</dbReference>
<feature type="domain" description="Signal transduction histidine kinase subgroup 3 dimerisation and phosphoacceptor" evidence="12">
    <location>
        <begin position="539"/>
        <end position="603"/>
    </location>
</feature>
<keyword evidence="10" id="KW-0472">Membrane</keyword>
<dbReference type="Gene3D" id="3.30.565.10">
    <property type="entry name" value="Histidine kinase-like ATPase, C-terminal domain"/>
    <property type="match status" value="1"/>
</dbReference>
<feature type="transmembrane region" description="Helical" evidence="10">
    <location>
        <begin position="85"/>
        <end position="103"/>
    </location>
</feature>
<keyword evidence="3" id="KW-0597">Phosphoprotein</keyword>
<dbReference type="PANTHER" id="PTHR24421:SF10">
    <property type="entry name" value="NITRATE_NITRITE SENSOR PROTEIN NARQ"/>
    <property type="match status" value="1"/>
</dbReference>
<comment type="catalytic activity">
    <reaction evidence="1">
        <text>ATP + protein L-histidine = ADP + protein N-phospho-L-histidine.</text>
        <dbReference type="EC" id="2.7.13.3"/>
    </reaction>
</comment>
<evidence type="ECO:0000256" key="10">
    <source>
        <dbReference type="SAM" id="Phobius"/>
    </source>
</evidence>